<evidence type="ECO:0000256" key="5">
    <source>
        <dbReference type="ARBA" id="ARBA00022519"/>
    </source>
</evidence>
<dbReference type="SUPFAM" id="SSF158544">
    <property type="entry name" value="GspK insert domain-like"/>
    <property type="match status" value="1"/>
</dbReference>
<keyword evidence="8" id="KW-1133">Transmembrane helix</keyword>
<evidence type="ECO:0000259" key="12">
    <source>
        <dbReference type="Pfam" id="PF21687"/>
    </source>
</evidence>
<evidence type="ECO:0000256" key="10">
    <source>
        <dbReference type="PIRNR" id="PIRNR002786"/>
    </source>
</evidence>
<keyword evidence="7" id="KW-0653">Protein transport</keyword>
<keyword evidence="5 10" id="KW-0997">Cell inner membrane</keyword>
<evidence type="ECO:0000256" key="9">
    <source>
        <dbReference type="ARBA" id="ARBA00023136"/>
    </source>
</evidence>
<dbReference type="InterPro" id="IPR005628">
    <property type="entry name" value="GspK"/>
</dbReference>
<dbReference type="PANTHER" id="PTHR38831:SF1">
    <property type="entry name" value="TYPE II SECRETION SYSTEM PROTEIN K-RELATED"/>
    <property type="match status" value="1"/>
</dbReference>
<reference evidence="13" key="1">
    <citation type="submission" date="2022-06" db="EMBL/GenBank/DDBJ databases">
        <title>Alkalimarinus sp. nov., isolated from gut of a Alitta virens.</title>
        <authorList>
            <person name="Yang A.I."/>
            <person name="Shin N.-R."/>
        </authorList>
    </citation>
    <scope>NUCLEOTIDE SEQUENCE</scope>
    <source>
        <strain evidence="13">A2M4</strain>
    </source>
</reference>
<evidence type="ECO:0000256" key="3">
    <source>
        <dbReference type="ARBA" id="ARBA00022448"/>
    </source>
</evidence>
<evidence type="ECO:0000256" key="4">
    <source>
        <dbReference type="ARBA" id="ARBA00022475"/>
    </source>
</evidence>
<feature type="domain" description="T2SS protein K first SAM-like" evidence="12">
    <location>
        <begin position="96"/>
        <end position="198"/>
    </location>
</feature>
<evidence type="ECO:0000256" key="2">
    <source>
        <dbReference type="ARBA" id="ARBA00007246"/>
    </source>
</evidence>
<dbReference type="Gene3D" id="3.30.1300.30">
    <property type="entry name" value="GSPII I/J protein-like"/>
    <property type="match status" value="1"/>
</dbReference>
<comment type="subcellular location">
    <subcellularLocation>
        <location evidence="1 10">Cell inner membrane</location>
    </subcellularLocation>
</comment>
<dbReference type="InterPro" id="IPR049179">
    <property type="entry name" value="T2SSK_SAM-like_2nd"/>
</dbReference>
<organism evidence="13 14">
    <name type="scientific">Alkalimarinus alittae</name>
    <dbReference type="NCBI Taxonomy" id="2961619"/>
    <lineage>
        <taxon>Bacteria</taxon>
        <taxon>Pseudomonadati</taxon>
        <taxon>Pseudomonadota</taxon>
        <taxon>Gammaproteobacteria</taxon>
        <taxon>Alteromonadales</taxon>
        <taxon>Alteromonadaceae</taxon>
        <taxon>Alkalimarinus</taxon>
    </lineage>
</organism>
<evidence type="ECO:0000313" key="13">
    <source>
        <dbReference type="EMBL" id="UZE94478.1"/>
    </source>
</evidence>
<dbReference type="PIRSF" id="PIRSF002786">
    <property type="entry name" value="XcpX"/>
    <property type="match status" value="1"/>
</dbReference>
<gene>
    <name evidence="13" type="primary">gspK</name>
    <name evidence="13" type="ORF">NKI27_10265</name>
</gene>
<feature type="domain" description="T2SS protein K second SAM-like" evidence="11">
    <location>
        <begin position="204"/>
        <end position="269"/>
    </location>
</feature>
<evidence type="ECO:0000256" key="7">
    <source>
        <dbReference type="ARBA" id="ARBA00022927"/>
    </source>
</evidence>
<dbReference type="EMBL" id="CP100390">
    <property type="protein sequence ID" value="UZE94478.1"/>
    <property type="molecule type" value="Genomic_DNA"/>
</dbReference>
<name>A0ABY6MXC4_9ALTE</name>
<dbReference type="InterPro" id="IPR045584">
    <property type="entry name" value="Pilin-like"/>
</dbReference>
<proteinExistence type="inferred from homology"/>
<dbReference type="Pfam" id="PF03934">
    <property type="entry name" value="T2SSK"/>
    <property type="match status" value="1"/>
</dbReference>
<keyword evidence="4 10" id="KW-1003">Cell membrane</keyword>
<evidence type="ECO:0000313" key="14">
    <source>
        <dbReference type="Proteomes" id="UP001163739"/>
    </source>
</evidence>
<keyword evidence="6" id="KW-0812">Transmembrane</keyword>
<evidence type="ECO:0000259" key="11">
    <source>
        <dbReference type="Pfam" id="PF03934"/>
    </source>
</evidence>
<dbReference type="PANTHER" id="PTHR38831">
    <property type="entry name" value="TYPE II SECRETION SYSTEM PROTEIN K"/>
    <property type="match status" value="1"/>
</dbReference>
<dbReference type="Gene3D" id="1.10.40.60">
    <property type="entry name" value="EpsJ-like"/>
    <property type="match status" value="2"/>
</dbReference>
<sequence length="317" mass="35504">MMVLFVFALVTILASGMISRQSLFIKKASNSLIQSQAYEYALGAEQVARQTLFVDWEEDKKEKEYIDTLKEDWGASAVGFPVDYGVIEGQIDDLQGKLNINSLINSNGTKDQVVINRFVNLFIVLEINDLKIEKIIDWIDENNEVDGAEGAEDGDYLIKDKPYRTGNQPFASISELMLIDGMTPEYYALLLPHVSALPVGVKSINVNTCTKEIYRSLAKGKILTDDEGQAIIDYRVDTPFKTLDEFKVLPEYAGLELEGRFSVNSEYFSVSSKVTLSDRVSRLVSVLHRDASDGTISLLARDQGQKYIITKDMLVVE</sequence>
<dbReference type="InterPro" id="IPR038072">
    <property type="entry name" value="GspK_central_sf"/>
</dbReference>
<protein>
    <recommendedName>
        <fullName evidence="10">Type II secretion system protein K</fullName>
    </recommendedName>
</protein>
<evidence type="ECO:0000256" key="1">
    <source>
        <dbReference type="ARBA" id="ARBA00004533"/>
    </source>
</evidence>
<dbReference type="NCBIfam" id="NF037980">
    <property type="entry name" value="T2SS_GspK"/>
    <property type="match status" value="1"/>
</dbReference>
<dbReference type="SUPFAM" id="SSF54523">
    <property type="entry name" value="Pili subunits"/>
    <property type="match status" value="1"/>
</dbReference>
<comment type="similarity">
    <text evidence="2 10">Belongs to the GSP K family.</text>
</comment>
<dbReference type="InterPro" id="IPR049031">
    <property type="entry name" value="T2SSK_SAM-like_1st"/>
</dbReference>
<dbReference type="Pfam" id="PF21687">
    <property type="entry name" value="T2SSK_1st"/>
    <property type="match status" value="1"/>
</dbReference>
<keyword evidence="3 10" id="KW-0813">Transport</keyword>
<evidence type="ECO:0000256" key="8">
    <source>
        <dbReference type="ARBA" id="ARBA00022989"/>
    </source>
</evidence>
<evidence type="ECO:0000256" key="6">
    <source>
        <dbReference type="ARBA" id="ARBA00022692"/>
    </source>
</evidence>
<keyword evidence="14" id="KW-1185">Reference proteome</keyword>
<accession>A0ABY6MXC4</accession>
<dbReference type="Proteomes" id="UP001163739">
    <property type="component" value="Chromosome"/>
</dbReference>
<keyword evidence="9 10" id="KW-0472">Membrane</keyword>